<dbReference type="InterPro" id="IPR029058">
    <property type="entry name" value="AB_hydrolase_fold"/>
</dbReference>
<dbReference type="PANTHER" id="PTHR46438">
    <property type="entry name" value="ALPHA/BETA-HYDROLASES SUPERFAMILY PROTEIN"/>
    <property type="match status" value="1"/>
</dbReference>
<gene>
    <name evidence="2" type="ORF">METZ01_LOCUS503235</name>
</gene>
<reference evidence="2" key="1">
    <citation type="submission" date="2018-05" db="EMBL/GenBank/DDBJ databases">
        <authorList>
            <person name="Lanie J.A."/>
            <person name="Ng W.-L."/>
            <person name="Kazmierczak K.M."/>
            <person name="Andrzejewski T.M."/>
            <person name="Davidsen T.M."/>
            <person name="Wayne K.J."/>
            <person name="Tettelin H."/>
            <person name="Glass J.I."/>
            <person name="Rusch D."/>
            <person name="Podicherti R."/>
            <person name="Tsui H.-C.T."/>
            <person name="Winkler M.E."/>
        </authorList>
    </citation>
    <scope>NUCLEOTIDE SEQUENCE</scope>
</reference>
<protein>
    <recommendedName>
        <fullName evidence="1">AB hydrolase-1 domain-containing protein</fullName>
    </recommendedName>
</protein>
<feature type="non-terminal residue" evidence="2">
    <location>
        <position position="137"/>
    </location>
</feature>
<name>A0A383E100_9ZZZZ</name>
<dbReference type="Gene3D" id="3.40.50.1820">
    <property type="entry name" value="alpha/beta hydrolase"/>
    <property type="match status" value="1"/>
</dbReference>
<proteinExistence type="predicted"/>
<feature type="domain" description="AB hydrolase-1" evidence="1">
    <location>
        <begin position="26"/>
        <end position="125"/>
    </location>
</feature>
<dbReference type="Pfam" id="PF00561">
    <property type="entry name" value="Abhydrolase_1"/>
    <property type="match status" value="1"/>
</dbReference>
<dbReference type="AlphaFoldDB" id="A0A383E100"/>
<dbReference type="InterPro" id="IPR000073">
    <property type="entry name" value="AB_hydrolase_1"/>
</dbReference>
<evidence type="ECO:0000313" key="2">
    <source>
        <dbReference type="EMBL" id="SVE50381.1"/>
    </source>
</evidence>
<accession>A0A383E100</accession>
<sequence length="137" mass="14902">MAEHTEQFVQAGGAKIHYHKGGSGRPLVLLHGIHGDLGWCQHHKLLAENFTVYAPTLPGFGESERPVWLETVSDLARFTLWLVDELKLSNVSLVGHSTGGWVAAEMATMSPNSFEALILVDAAGIQPEIGEITDIFL</sequence>
<dbReference type="PANTHER" id="PTHR46438:SF11">
    <property type="entry name" value="LIPASE-RELATED"/>
    <property type="match status" value="1"/>
</dbReference>
<dbReference type="SUPFAM" id="SSF53474">
    <property type="entry name" value="alpha/beta-Hydrolases"/>
    <property type="match status" value="1"/>
</dbReference>
<dbReference type="PRINTS" id="PR00111">
    <property type="entry name" value="ABHYDROLASE"/>
</dbReference>
<evidence type="ECO:0000259" key="1">
    <source>
        <dbReference type="Pfam" id="PF00561"/>
    </source>
</evidence>
<organism evidence="2">
    <name type="scientific">marine metagenome</name>
    <dbReference type="NCBI Taxonomy" id="408172"/>
    <lineage>
        <taxon>unclassified sequences</taxon>
        <taxon>metagenomes</taxon>
        <taxon>ecological metagenomes</taxon>
    </lineage>
</organism>
<dbReference type="EMBL" id="UINC01221868">
    <property type="protein sequence ID" value="SVE50381.1"/>
    <property type="molecule type" value="Genomic_DNA"/>
</dbReference>